<dbReference type="Gene3D" id="3.80.10.10">
    <property type="entry name" value="Ribonuclease Inhibitor"/>
    <property type="match status" value="2"/>
</dbReference>
<keyword evidence="1" id="KW-1133">Transmembrane helix</keyword>
<dbReference type="RefSeq" id="WP_055945527.1">
    <property type="nucleotide sequence ID" value="NZ_JAQDDZ010000017.1"/>
</dbReference>
<accession>A0AAW3JS35</accession>
<gene>
    <name evidence="2" type="ORF">APZ18_12900</name>
</gene>
<comment type="caution">
    <text evidence="2">The sequence shown here is derived from an EMBL/GenBank/DDBJ whole genome shotgun (WGS) entry which is preliminary data.</text>
</comment>
<dbReference type="PANTHER" id="PTHR45661:SF3">
    <property type="entry name" value="IG-LIKE DOMAIN-CONTAINING PROTEIN"/>
    <property type="match status" value="1"/>
</dbReference>
<sequence length="452" mass="50932">MKIEKSTKRIKNIFAFTVMICSLCLFCGFLVTEKASAKKTTVKKVSSTLKNGTFTVSGKGKMPESAMPKAAQKKKIKKIVIKNGVTELPEDAFRDCSKATVITIAPTVSRIGAMAFYKTGVEKITIPKKARNLGYGMLQNCKNLKELTIPGNFWAREPKKAVNKKNLIGSLILGNDNSNIVKKVKFSTDFVWQCQETLGDCEEFEVLETDPYYKSIDGCIYSKDGKRLEAVPYGRKEIDIAEGCETIDVQSYSYNIEAYINGKLERYIYGGCGQIEKFVFPSTFKSVQGSISAYHNHSDAMFKKCTDIEVEFKSDKLDREALNGLWDSYFIWRKSLAKELVRMNYAEIKDDMLIMVDDGELYGYVGEKENAELTIPNEVKYIRDNAFNSLPSGTAQKFSIKSVVLNDIVDNLPENVFAGNHGVKVYIRRAISIQKQAFNQCDNYNIIRITLV</sequence>
<evidence type="ECO:0000256" key="1">
    <source>
        <dbReference type="SAM" id="Phobius"/>
    </source>
</evidence>
<name>A0AAW3JS35_9FIRM</name>
<reference evidence="2 3" key="1">
    <citation type="submission" date="2015-10" db="EMBL/GenBank/DDBJ databases">
        <title>Butyribacter intestini gen. nov., sp. nov., a butyric acid-producing bacterium of the family Lachnospiraceae isolated from the human faeces.</title>
        <authorList>
            <person name="Zou Y."/>
            <person name="Xue W."/>
            <person name="Luo G."/>
            <person name="Lv M."/>
        </authorList>
    </citation>
    <scope>NUCLEOTIDE SEQUENCE [LARGE SCALE GENOMIC DNA]</scope>
    <source>
        <strain evidence="2 3">TF01-11</strain>
    </source>
</reference>
<keyword evidence="1" id="KW-0812">Transmembrane</keyword>
<dbReference type="InterPro" id="IPR053139">
    <property type="entry name" value="Surface_bspA-like"/>
</dbReference>
<proteinExistence type="predicted"/>
<organism evidence="2 3">
    <name type="scientific">Butyribacter intestini</name>
    <dbReference type="NCBI Taxonomy" id="1703332"/>
    <lineage>
        <taxon>Bacteria</taxon>
        <taxon>Bacillati</taxon>
        <taxon>Bacillota</taxon>
        <taxon>Clostridia</taxon>
        <taxon>Lachnospirales</taxon>
        <taxon>Lachnospiraceae</taxon>
        <taxon>Butyribacter</taxon>
    </lineage>
</organism>
<evidence type="ECO:0000313" key="2">
    <source>
        <dbReference type="EMBL" id="KQC85561.1"/>
    </source>
</evidence>
<dbReference type="InterPro" id="IPR032675">
    <property type="entry name" value="LRR_dom_sf"/>
</dbReference>
<feature type="transmembrane region" description="Helical" evidence="1">
    <location>
        <begin position="12"/>
        <end position="31"/>
    </location>
</feature>
<dbReference type="AlphaFoldDB" id="A0AAW3JS35"/>
<dbReference type="EMBL" id="LLKB01000005">
    <property type="protein sequence ID" value="KQC85561.1"/>
    <property type="molecule type" value="Genomic_DNA"/>
</dbReference>
<protein>
    <recommendedName>
        <fullName evidence="4">Leucine-rich repeat domain-containing protein</fullName>
    </recommendedName>
</protein>
<keyword evidence="1" id="KW-0472">Membrane</keyword>
<dbReference type="Pfam" id="PF13306">
    <property type="entry name" value="LRR_5"/>
    <property type="match status" value="2"/>
</dbReference>
<evidence type="ECO:0008006" key="4">
    <source>
        <dbReference type="Google" id="ProtNLM"/>
    </source>
</evidence>
<keyword evidence="3" id="KW-1185">Reference proteome</keyword>
<evidence type="ECO:0000313" key="3">
    <source>
        <dbReference type="Proteomes" id="UP000050833"/>
    </source>
</evidence>
<dbReference type="InterPro" id="IPR026906">
    <property type="entry name" value="LRR_5"/>
</dbReference>
<dbReference type="PANTHER" id="PTHR45661">
    <property type="entry name" value="SURFACE ANTIGEN"/>
    <property type="match status" value="1"/>
</dbReference>
<dbReference type="Proteomes" id="UP000050833">
    <property type="component" value="Unassembled WGS sequence"/>
</dbReference>